<feature type="transmembrane region" description="Helical" evidence="6">
    <location>
        <begin position="102"/>
        <end position="125"/>
    </location>
</feature>
<dbReference type="KEGG" id="mpt:Mpe_A1944"/>
<feature type="transmembrane region" description="Helical" evidence="6">
    <location>
        <begin position="315"/>
        <end position="336"/>
    </location>
</feature>
<evidence type="ECO:0000313" key="7">
    <source>
        <dbReference type="EMBL" id="ABM94902.1"/>
    </source>
</evidence>
<feature type="transmembrane region" description="Helical" evidence="6">
    <location>
        <begin position="289"/>
        <end position="308"/>
    </location>
</feature>
<keyword evidence="5 6" id="KW-0472">Membrane</keyword>
<dbReference type="NCBIfam" id="TIGR04408">
    <property type="entry name" value="LptG_lptG"/>
    <property type="match status" value="1"/>
</dbReference>
<evidence type="ECO:0000256" key="3">
    <source>
        <dbReference type="ARBA" id="ARBA00022692"/>
    </source>
</evidence>
<feature type="transmembrane region" description="Helical" evidence="6">
    <location>
        <begin position="348"/>
        <end position="370"/>
    </location>
</feature>
<dbReference type="Pfam" id="PF03739">
    <property type="entry name" value="LptF_LptG"/>
    <property type="match status" value="1"/>
</dbReference>
<feature type="transmembrane region" description="Helical" evidence="6">
    <location>
        <begin position="64"/>
        <end position="81"/>
    </location>
</feature>
<protein>
    <recommendedName>
        <fullName evidence="9">LPS export ABC transporter permease LptG</fullName>
    </recommendedName>
</protein>
<feature type="transmembrane region" description="Helical" evidence="6">
    <location>
        <begin position="7"/>
        <end position="30"/>
    </location>
</feature>
<dbReference type="RefSeq" id="WP_011829539.1">
    <property type="nucleotide sequence ID" value="NC_008825.1"/>
</dbReference>
<keyword evidence="8" id="KW-1185">Reference proteome</keyword>
<dbReference type="GO" id="GO:0015920">
    <property type="term" value="P:lipopolysaccharide transport"/>
    <property type="evidence" value="ECO:0007669"/>
    <property type="project" value="TreeGrafter"/>
</dbReference>
<keyword evidence="3 6" id="KW-0812">Transmembrane</keyword>
<evidence type="ECO:0000256" key="5">
    <source>
        <dbReference type="ARBA" id="ARBA00023136"/>
    </source>
</evidence>
<keyword evidence="4 6" id="KW-1133">Transmembrane helix</keyword>
<accession>A2SH63</accession>
<dbReference type="STRING" id="420662.Mpe_A1944"/>
<organism evidence="7 8">
    <name type="scientific">Methylibium petroleiphilum (strain ATCC BAA-1232 / LMG 22953 / PM1)</name>
    <dbReference type="NCBI Taxonomy" id="420662"/>
    <lineage>
        <taxon>Bacteria</taxon>
        <taxon>Pseudomonadati</taxon>
        <taxon>Pseudomonadota</taxon>
        <taxon>Betaproteobacteria</taxon>
        <taxon>Burkholderiales</taxon>
        <taxon>Sphaerotilaceae</taxon>
        <taxon>Methylibium</taxon>
    </lineage>
</organism>
<evidence type="ECO:0000256" key="6">
    <source>
        <dbReference type="SAM" id="Phobius"/>
    </source>
</evidence>
<reference evidence="7 8" key="1">
    <citation type="journal article" date="2007" name="J. Bacteriol.">
        <title>Whole-genome analysis of the methyl tert-butyl ether-degrading beta-proteobacterium Methylibium petroleiphilum PM1.</title>
        <authorList>
            <person name="Kane S.R."/>
            <person name="Chakicherla A.Y."/>
            <person name="Chain P.S.G."/>
            <person name="Schmidt R."/>
            <person name="Shin M.W."/>
            <person name="Legler T.C."/>
            <person name="Scow K.M."/>
            <person name="Larimer F.W."/>
            <person name="Lucas S.M."/>
            <person name="Richardson P.M."/>
            <person name="Hristova K.R."/>
        </authorList>
    </citation>
    <scope>NUCLEOTIDE SEQUENCE [LARGE SCALE GENOMIC DNA]</scope>
    <source>
        <strain evidence="8">ATCC BAA-1232 / LMG 22953 / PM1</strain>
    </source>
</reference>
<comment type="subcellular location">
    <subcellularLocation>
        <location evidence="1">Cell membrane</location>
        <topology evidence="1">Multi-pass membrane protein</topology>
    </subcellularLocation>
</comment>
<evidence type="ECO:0008006" key="9">
    <source>
        <dbReference type="Google" id="ProtNLM"/>
    </source>
</evidence>
<dbReference type="InterPro" id="IPR005495">
    <property type="entry name" value="LptG/LptF_permease"/>
</dbReference>
<dbReference type="GO" id="GO:0055085">
    <property type="term" value="P:transmembrane transport"/>
    <property type="evidence" value="ECO:0007669"/>
    <property type="project" value="InterPro"/>
</dbReference>
<dbReference type="GO" id="GO:0043190">
    <property type="term" value="C:ATP-binding cassette (ABC) transporter complex"/>
    <property type="evidence" value="ECO:0007669"/>
    <property type="project" value="InterPro"/>
</dbReference>
<dbReference type="eggNOG" id="COG0795">
    <property type="taxonomic scope" value="Bacteria"/>
</dbReference>
<keyword evidence="2" id="KW-1003">Cell membrane</keyword>
<dbReference type="PANTHER" id="PTHR33529:SF2">
    <property type="entry name" value="LIPOPOLYSACCHARIDE EXPORT SYSTEM PERMEASE PROTEIN LPTG"/>
    <property type="match status" value="1"/>
</dbReference>
<dbReference type="HOGENOM" id="CLU_028799_1_1_4"/>
<evidence type="ECO:0000256" key="1">
    <source>
        <dbReference type="ARBA" id="ARBA00004651"/>
    </source>
</evidence>
<evidence type="ECO:0000313" key="8">
    <source>
        <dbReference type="Proteomes" id="UP000000366"/>
    </source>
</evidence>
<proteinExistence type="predicted"/>
<evidence type="ECO:0000256" key="2">
    <source>
        <dbReference type="ARBA" id="ARBA00022475"/>
    </source>
</evidence>
<gene>
    <name evidence="7" type="ordered locus">Mpe_A1944</name>
</gene>
<dbReference type="Proteomes" id="UP000000366">
    <property type="component" value="Chromosome"/>
</dbReference>
<name>A2SH63_METPP</name>
<dbReference type="AlphaFoldDB" id="A2SH63"/>
<dbReference type="PANTHER" id="PTHR33529">
    <property type="entry name" value="SLR0882 PROTEIN-RELATED"/>
    <property type="match status" value="1"/>
</dbReference>
<evidence type="ECO:0000256" key="4">
    <source>
        <dbReference type="ARBA" id="ARBA00022989"/>
    </source>
</evidence>
<dbReference type="InterPro" id="IPR030923">
    <property type="entry name" value="LptG"/>
</dbReference>
<dbReference type="EMBL" id="CP000555">
    <property type="protein sequence ID" value="ABM94902.1"/>
    <property type="molecule type" value="Genomic_DNA"/>
</dbReference>
<sequence>MRTVRRLLYADVLGAVTFVAVSFLSLFFFIDFVEELDDIGRGAYRVHHAALYCLLELPGRLYELLPIAVLIGTIYAMARLAQSSEFTILRTGGLGPGRALSLLAKIGLAFAVLTFVVGDYVGPYFDAKAQTLRSTLRGSASGGGNNSAWLKDRRAAAPGELPAGERIDSINIGNVGPDGLLDDVRIYEFSEEGQLLARVAAEHAVVEDGAWRLKKVRLTRWHAASGDGLPVDERRDELRWPTRLTPSVVGAAVSPLKSMSTVDLYRYMSHLSQNEQAAQRQEIQFWKKALYPLACLVMVGLALPFAYLHARAGGVSVKVFGGILLGISFVLLNNVSTHLGLLRDWTPWIAAAAPGAFYLLLSMAAFSWLVRYR</sequence>